<dbReference type="Proteomes" id="UP000285908">
    <property type="component" value="Unassembled WGS sequence"/>
</dbReference>
<keyword evidence="2" id="KW-1185">Reference proteome</keyword>
<comment type="caution">
    <text evidence="1">The sequence shown here is derived from an EMBL/GenBank/DDBJ whole genome shotgun (WGS) entry which is preliminary data.</text>
</comment>
<gene>
    <name evidence="1" type="ORF">EKE94_01130</name>
</gene>
<sequence length="117" mass="12594">MSLQIPAGDAWCLVWNHSVTGGRVADCFVTRAGQMVLDRSYLHDYAAGLGEVPGRGQVRPAAGGGYWIEGIDEPIPGNRLPLRVGRASTDHRLQVDGTDHDLSARAAGRRVTLHLIP</sequence>
<name>A0A438AN77_9RHOB</name>
<reference evidence="1 2" key="1">
    <citation type="submission" date="2018-11" db="EMBL/GenBank/DDBJ databases">
        <title>Mesobaculum littorinae gen. nov., sp. nov., isolated from Littorina scabra that represents a novel genus of the order Rhodobacteraceae.</title>
        <authorList>
            <person name="Li F."/>
        </authorList>
    </citation>
    <scope>NUCLEOTIDE SEQUENCE [LARGE SCALE GENOMIC DNA]</scope>
    <source>
        <strain evidence="1 2">M0103</strain>
    </source>
</reference>
<dbReference type="EMBL" id="RQXX01000001">
    <property type="protein sequence ID" value="RVV99986.1"/>
    <property type="molecule type" value="Genomic_DNA"/>
</dbReference>
<evidence type="ECO:0000313" key="2">
    <source>
        <dbReference type="Proteomes" id="UP000285908"/>
    </source>
</evidence>
<protein>
    <submittedName>
        <fullName evidence="1">DUF1850 domain-containing protein</fullName>
    </submittedName>
</protein>
<proteinExistence type="predicted"/>
<evidence type="ECO:0000313" key="1">
    <source>
        <dbReference type="EMBL" id="RVV99986.1"/>
    </source>
</evidence>
<dbReference type="Pfam" id="PF08905">
    <property type="entry name" value="DUF1850"/>
    <property type="match status" value="1"/>
</dbReference>
<accession>A0A438AN77</accession>
<dbReference type="OrthoDB" id="7345320at2"/>
<dbReference type="AlphaFoldDB" id="A0A438AN77"/>
<dbReference type="InterPro" id="IPR015001">
    <property type="entry name" value="DUF1850"/>
</dbReference>
<organism evidence="1 2">
    <name type="scientific">Mesobaculum littorinae</name>
    <dbReference type="NCBI Taxonomy" id="2486419"/>
    <lineage>
        <taxon>Bacteria</taxon>
        <taxon>Pseudomonadati</taxon>
        <taxon>Pseudomonadota</taxon>
        <taxon>Alphaproteobacteria</taxon>
        <taxon>Rhodobacterales</taxon>
        <taxon>Roseobacteraceae</taxon>
        <taxon>Mesobaculum</taxon>
    </lineage>
</organism>